<reference evidence="2" key="1">
    <citation type="submission" date="2015-04" db="UniProtKB">
        <authorList>
            <consortium name="EnsemblPlants"/>
        </authorList>
    </citation>
    <scope>IDENTIFICATION</scope>
</reference>
<sequence length="162" mass="17371">MAIARARYVNRRAVEFTHFPRLRTSYLNQEHGNVAVVIGGPRNRNAREVGVPASICGGSTTERSGEGGRGSSTASREPHGKRGTCRCRQWRTAARPEALNRAENDALRLSESLPCEKPLPHGARGDAAMQDERGARGMAAGSGGVQAAVRRACGHNRPFAEA</sequence>
<dbReference type="EnsemblPlants" id="OGLUM02G24770.1">
    <property type="protein sequence ID" value="OGLUM02G24770.1"/>
    <property type="gene ID" value="OGLUM02G24770"/>
</dbReference>
<evidence type="ECO:0000256" key="1">
    <source>
        <dbReference type="SAM" id="MobiDB-lite"/>
    </source>
</evidence>
<dbReference type="Gramene" id="OGLUM02G24770.1">
    <property type="protein sequence ID" value="OGLUM02G24770.1"/>
    <property type="gene ID" value="OGLUM02G24770"/>
</dbReference>
<proteinExistence type="predicted"/>
<keyword evidence="3" id="KW-1185">Reference proteome</keyword>
<evidence type="ECO:0000313" key="3">
    <source>
        <dbReference type="Proteomes" id="UP000026961"/>
    </source>
</evidence>
<dbReference type="AlphaFoldDB" id="A0A0D9YV32"/>
<accession>A0A0D9YV32</accession>
<dbReference type="Proteomes" id="UP000026961">
    <property type="component" value="Chromosome 2"/>
</dbReference>
<feature type="compositionally biased region" description="Basic and acidic residues" evidence="1">
    <location>
        <begin position="98"/>
        <end position="108"/>
    </location>
</feature>
<dbReference type="HOGENOM" id="CLU_1680744_0_0_1"/>
<feature type="region of interest" description="Disordered" evidence="1">
    <location>
        <begin position="52"/>
        <end position="142"/>
    </location>
</feature>
<evidence type="ECO:0000313" key="2">
    <source>
        <dbReference type="EnsemblPlants" id="OGLUM02G24770.1"/>
    </source>
</evidence>
<feature type="compositionally biased region" description="Basic residues" evidence="1">
    <location>
        <begin position="79"/>
        <end position="89"/>
    </location>
</feature>
<reference evidence="2" key="2">
    <citation type="submission" date="2018-05" db="EMBL/GenBank/DDBJ databases">
        <title>OgluRS3 (Oryza glumaepatula Reference Sequence Version 3).</title>
        <authorList>
            <person name="Zhang J."/>
            <person name="Kudrna D."/>
            <person name="Lee S."/>
            <person name="Talag J."/>
            <person name="Welchert J."/>
            <person name="Wing R.A."/>
        </authorList>
    </citation>
    <scope>NUCLEOTIDE SEQUENCE [LARGE SCALE GENOMIC DNA]</scope>
</reference>
<name>A0A0D9YV32_9ORYZ</name>
<organism evidence="2">
    <name type="scientific">Oryza glumipatula</name>
    <dbReference type="NCBI Taxonomy" id="40148"/>
    <lineage>
        <taxon>Eukaryota</taxon>
        <taxon>Viridiplantae</taxon>
        <taxon>Streptophyta</taxon>
        <taxon>Embryophyta</taxon>
        <taxon>Tracheophyta</taxon>
        <taxon>Spermatophyta</taxon>
        <taxon>Magnoliopsida</taxon>
        <taxon>Liliopsida</taxon>
        <taxon>Poales</taxon>
        <taxon>Poaceae</taxon>
        <taxon>BOP clade</taxon>
        <taxon>Oryzoideae</taxon>
        <taxon>Oryzeae</taxon>
        <taxon>Oryzinae</taxon>
        <taxon>Oryza</taxon>
    </lineage>
</organism>
<protein>
    <submittedName>
        <fullName evidence="2">Uncharacterized protein</fullName>
    </submittedName>
</protein>